<feature type="region of interest" description="Disordered" evidence="1">
    <location>
        <begin position="156"/>
        <end position="216"/>
    </location>
</feature>
<dbReference type="RefSeq" id="WP_086860139.1">
    <property type="nucleotide sequence ID" value="NZ_JADBEG010000001.1"/>
</dbReference>
<name>A0ABR9HWR0_9PSEU</name>
<feature type="compositionally biased region" description="Low complexity" evidence="1">
    <location>
        <begin position="179"/>
        <end position="209"/>
    </location>
</feature>
<accession>A0ABR9HWR0</accession>
<feature type="compositionally biased region" description="Pro residues" evidence="1">
    <location>
        <begin position="495"/>
        <end position="515"/>
    </location>
</feature>
<evidence type="ECO:0000256" key="1">
    <source>
        <dbReference type="SAM" id="MobiDB-lite"/>
    </source>
</evidence>
<evidence type="ECO:0000313" key="3">
    <source>
        <dbReference type="Proteomes" id="UP000631670"/>
    </source>
</evidence>
<comment type="caution">
    <text evidence="2">The sequence shown here is derived from an EMBL/GenBank/DDBJ whole genome shotgun (WGS) entry which is preliminary data.</text>
</comment>
<dbReference type="EMBL" id="JADBEG010000001">
    <property type="protein sequence ID" value="MBE1495338.1"/>
    <property type="molecule type" value="Genomic_DNA"/>
</dbReference>
<organism evidence="2 3">
    <name type="scientific">Amycolatopsis lexingtonensis</name>
    <dbReference type="NCBI Taxonomy" id="218822"/>
    <lineage>
        <taxon>Bacteria</taxon>
        <taxon>Bacillati</taxon>
        <taxon>Actinomycetota</taxon>
        <taxon>Actinomycetes</taxon>
        <taxon>Pseudonocardiales</taxon>
        <taxon>Pseudonocardiaceae</taxon>
        <taxon>Amycolatopsis</taxon>
    </lineage>
</organism>
<gene>
    <name evidence="2" type="ORF">H4696_002438</name>
</gene>
<feature type="compositionally biased region" description="Pro residues" evidence="1">
    <location>
        <begin position="526"/>
        <end position="536"/>
    </location>
</feature>
<protein>
    <submittedName>
        <fullName evidence="2">Uncharacterized protein (DUF697 family)</fullName>
    </submittedName>
</protein>
<dbReference type="Proteomes" id="UP000631670">
    <property type="component" value="Unassembled WGS sequence"/>
</dbReference>
<evidence type="ECO:0000313" key="2">
    <source>
        <dbReference type="EMBL" id="MBE1495338.1"/>
    </source>
</evidence>
<feature type="region of interest" description="Disordered" evidence="1">
    <location>
        <begin position="490"/>
        <end position="565"/>
    </location>
</feature>
<keyword evidence="3" id="KW-1185">Reference proteome</keyword>
<feature type="compositionally biased region" description="Basic residues" evidence="1">
    <location>
        <begin position="556"/>
        <end position="565"/>
    </location>
</feature>
<sequence>MQRTQWEARTRDLETAARLLDVTSRDGLARFVGELVTRAGGGRLSREAGRALTGVLTTTALRTVPTLTALVGAGGVPAPHVYGLALEGMSAEDRDHELARRFVRFAEAAAGRAARTPDGVAAAVEAAAREFVPGLAPRPGKESRMFQTETPAEYGEAEYGRRGRRGRWPDDEEYGGQGEAPYEAEQGYGEYEQAGNSEYGQGEYGQGEYQESEEAEEERFLPLIPLAGKVLGGLLGGLMKEGEAEGEYESGYGEAEGEGEGEAEDEFLGKILKRVLGQEAEHDELALSPAQEAEFAGHLMEVSSEEELDHFLGGLVNAVGKVVQGVRGAANSPQGRALIAAVKPLAKSALPALGGAIGTAIAPGIGTQVGSALGTAAGSLFEGETALTQEQEEFETARRIVRLTSAAAQDVASAPDGGSPRLVGELGLFRASRRFAPSLYRRGLRRISPMARRFYGRRYRSFRRRHGSPHRRHYGYHGFGYRPRYSHPGYGYPYPTGPEPEPAAEPAQPPGPPRPGFRWVAVPVDAPDPTPAPEPAQPSDDSAPASQSEYAYRANGRGHSRHGGL</sequence>
<proteinExistence type="predicted"/>
<reference evidence="2 3" key="1">
    <citation type="submission" date="2020-10" db="EMBL/GenBank/DDBJ databases">
        <title>Sequencing the genomes of 1000 actinobacteria strains.</title>
        <authorList>
            <person name="Klenk H.-P."/>
        </authorList>
    </citation>
    <scope>NUCLEOTIDE SEQUENCE [LARGE SCALE GENOMIC DNA]</scope>
    <source>
        <strain evidence="2 3">DSM 44653</strain>
    </source>
</reference>